<evidence type="ECO:0000256" key="9">
    <source>
        <dbReference type="PROSITE-ProRule" id="PRU00282"/>
    </source>
</evidence>
<organism evidence="13 14">
    <name type="scientific">Ectocarpus siliculosus</name>
    <name type="common">Brown alga</name>
    <name type="synonym">Conferva siliculosa</name>
    <dbReference type="NCBI Taxonomy" id="2880"/>
    <lineage>
        <taxon>Eukaryota</taxon>
        <taxon>Sar</taxon>
        <taxon>Stramenopiles</taxon>
        <taxon>Ochrophyta</taxon>
        <taxon>PX clade</taxon>
        <taxon>Phaeophyceae</taxon>
        <taxon>Ectocarpales</taxon>
        <taxon>Ectocarpaceae</taxon>
        <taxon>Ectocarpus</taxon>
    </lineage>
</organism>
<keyword evidence="4 9" id="KW-0812">Transmembrane</keyword>
<dbReference type="InterPro" id="IPR045900">
    <property type="entry name" value="Peroxisomal_Ade_carrier"/>
</dbReference>
<dbReference type="EMBL" id="FN649760">
    <property type="protein sequence ID" value="CBJ30968.1"/>
    <property type="molecule type" value="Genomic_DNA"/>
</dbReference>
<dbReference type="PROSITE" id="PS50920">
    <property type="entry name" value="SOLCAR"/>
    <property type="match status" value="2"/>
</dbReference>
<evidence type="ECO:0000256" key="7">
    <source>
        <dbReference type="ARBA" id="ARBA00023136"/>
    </source>
</evidence>
<dbReference type="PANTHER" id="PTHR46650:SF1">
    <property type="entry name" value="PEROXISOMAL ADENINE NUCLEOTIDE TRANSPORTER 1"/>
    <property type="match status" value="1"/>
</dbReference>
<dbReference type="GO" id="GO:0006635">
    <property type="term" value="P:fatty acid beta-oxidation"/>
    <property type="evidence" value="ECO:0007669"/>
    <property type="project" value="InterPro"/>
</dbReference>
<dbReference type="GO" id="GO:0015217">
    <property type="term" value="F:ADP transmembrane transporter activity"/>
    <property type="evidence" value="ECO:0007669"/>
    <property type="project" value="InterPro"/>
</dbReference>
<comment type="subcellular location">
    <subcellularLocation>
        <location evidence="1">Peroxisome membrane</location>
        <topology evidence="1">Multi-pass membrane protein</topology>
    </subcellularLocation>
</comment>
<evidence type="ECO:0000256" key="10">
    <source>
        <dbReference type="RuleBase" id="RU000488"/>
    </source>
</evidence>
<feature type="transmembrane region" description="Helical" evidence="12">
    <location>
        <begin position="254"/>
        <end position="276"/>
    </location>
</feature>
<dbReference type="STRING" id="2880.D7FS27"/>
<dbReference type="SUPFAM" id="SSF103506">
    <property type="entry name" value="Mitochondrial carrier"/>
    <property type="match status" value="1"/>
</dbReference>
<keyword evidence="7 9" id="KW-0472">Membrane</keyword>
<evidence type="ECO:0000256" key="11">
    <source>
        <dbReference type="SAM" id="MobiDB-lite"/>
    </source>
</evidence>
<keyword evidence="3 10" id="KW-0813">Transport</keyword>
<dbReference type="GO" id="GO:0007031">
    <property type="term" value="P:peroxisome organization"/>
    <property type="evidence" value="ECO:0007669"/>
    <property type="project" value="TreeGrafter"/>
</dbReference>
<evidence type="ECO:0000256" key="2">
    <source>
        <dbReference type="ARBA" id="ARBA00006375"/>
    </source>
</evidence>
<dbReference type="Proteomes" id="UP000002630">
    <property type="component" value="Unassembled WGS sequence"/>
</dbReference>
<evidence type="ECO:0000313" key="13">
    <source>
        <dbReference type="EMBL" id="CBJ30968.1"/>
    </source>
</evidence>
<accession>D7FS27</accession>
<dbReference type="Gene3D" id="1.50.40.10">
    <property type="entry name" value="Mitochondrial carrier domain"/>
    <property type="match status" value="2"/>
</dbReference>
<name>D7FS27_ECTSI</name>
<feature type="compositionally biased region" description="Polar residues" evidence="11">
    <location>
        <begin position="33"/>
        <end position="47"/>
    </location>
</feature>
<evidence type="ECO:0000256" key="12">
    <source>
        <dbReference type="SAM" id="Phobius"/>
    </source>
</evidence>
<protein>
    <submittedName>
        <fullName evidence="13">Uncharacterized protein</fullName>
    </submittedName>
</protein>
<dbReference type="OrthoDB" id="446044at2759"/>
<gene>
    <name evidence="13" type="ORF">Esi_0227_0004</name>
</gene>
<reference evidence="13 14" key="1">
    <citation type="journal article" date="2010" name="Nature">
        <title>The Ectocarpus genome and the independent evolution of multicellularity in brown algae.</title>
        <authorList>
            <person name="Cock J.M."/>
            <person name="Sterck L."/>
            <person name="Rouze P."/>
            <person name="Scornet D."/>
            <person name="Allen A.E."/>
            <person name="Amoutzias G."/>
            <person name="Anthouard V."/>
            <person name="Artiguenave F."/>
            <person name="Aury J.M."/>
            <person name="Badger J.H."/>
            <person name="Beszteri B."/>
            <person name="Billiau K."/>
            <person name="Bonnet E."/>
            <person name="Bothwell J.H."/>
            <person name="Bowler C."/>
            <person name="Boyen C."/>
            <person name="Brownlee C."/>
            <person name="Carrano C.J."/>
            <person name="Charrier B."/>
            <person name="Cho G.Y."/>
            <person name="Coelho S.M."/>
            <person name="Collen J."/>
            <person name="Corre E."/>
            <person name="Da Silva C."/>
            <person name="Delage L."/>
            <person name="Delaroque N."/>
            <person name="Dittami S.M."/>
            <person name="Doulbeau S."/>
            <person name="Elias M."/>
            <person name="Farnham G."/>
            <person name="Gachon C.M."/>
            <person name="Gschloessl B."/>
            <person name="Heesch S."/>
            <person name="Jabbari K."/>
            <person name="Jubin C."/>
            <person name="Kawai H."/>
            <person name="Kimura K."/>
            <person name="Kloareg B."/>
            <person name="Kupper F.C."/>
            <person name="Lang D."/>
            <person name="Le Bail A."/>
            <person name="Leblanc C."/>
            <person name="Lerouge P."/>
            <person name="Lohr M."/>
            <person name="Lopez P.J."/>
            <person name="Martens C."/>
            <person name="Maumus F."/>
            <person name="Michel G."/>
            <person name="Miranda-Saavedra D."/>
            <person name="Morales J."/>
            <person name="Moreau H."/>
            <person name="Motomura T."/>
            <person name="Nagasato C."/>
            <person name="Napoli C.A."/>
            <person name="Nelson D.R."/>
            <person name="Nyvall-Collen P."/>
            <person name="Peters A.F."/>
            <person name="Pommier C."/>
            <person name="Potin P."/>
            <person name="Poulain J."/>
            <person name="Quesneville H."/>
            <person name="Read B."/>
            <person name="Rensing S.A."/>
            <person name="Ritter A."/>
            <person name="Rousvoal S."/>
            <person name="Samanta M."/>
            <person name="Samson G."/>
            <person name="Schroeder D.C."/>
            <person name="Segurens B."/>
            <person name="Strittmatter M."/>
            <person name="Tonon T."/>
            <person name="Tregear J.W."/>
            <person name="Valentin K."/>
            <person name="von Dassow P."/>
            <person name="Yamagishi T."/>
            <person name="Van de Peer Y."/>
            <person name="Wincker P."/>
        </authorList>
    </citation>
    <scope>NUCLEOTIDE SEQUENCE [LARGE SCALE GENOMIC DNA]</scope>
    <source>
        <strain evidence="14">Ec32 / CCAP1310/4</strain>
    </source>
</reference>
<dbReference type="AlphaFoldDB" id="D7FS27"/>
<sequence length="356" mass="37739">MEQAAEAAAAAAGGMFSAGALYPLEVIKTNLQAHTKQSTGRPSPSQTEEAEEDGGGDRQTTSPGGEGRRADGEEEEEEGLLLTRRSKQEERQLDCPPSVASVAKDIYSREGIAGLYRGVWYASTQSGVEKAAYFYGYGWLKALALRGGGRGELSTAKDLGLGYLAEAFHLPFTIPIEVVLTKIMTSKEKTNAFAVIQGILSESGPAGFYTGIQAYAVLCLKPAIQYAVFNRLKAITLAYRSDGRSSAQPKELTAVQAFVIGAISRAVATVIVFPYIRAKVIIMSKKTGEGSGNGTKSPSTSILSSLITLLKDDGFSALFQGITPEIGRGVLSAALMMLVKEKIHSTVKGAIVGNRT</sequence>
<dbReference type="InterPro" id="IPR018108">
    <property type="entry name" value="MCP_transmembrane"/>
</dbReference>
<feature type="repeat" description="Solcar" evidence="9">
    <location>
        <begin position="252"/>
        <end position="346"/>
    </location>
</feature>
<dbReference type="Pfam" id="PF00153">
    <property type="entry name" value="Mito_carr"/>
    <property type="match status" value="4"/>
</dbReference>
<evidence type="ECO:0000256" key="1">
    <source>
        <dbReference type="ARBA" id="ARBA00004585"/>
    </source>
</evidence>
<dbReference type="GO" id="GO:0005347">
    <property type="term" value="F:ATP transmembrane transporter activity"/>
    <property type="evidence" value="ECO:0007669"/>
    <property type="project" value="InterPro"/>
</dbReference>
<dbReference type="GO" id="GO:0005778">
    <property type="term" value="C:peroxisomal membrane"/>
    <property type="evidence" value="ECO:0007669"/>
    <property type="project" value="UniProtKB-SubCell"/>
</dbReference>
<dbReference type="InterPro" id="IPR023395">
    <property type="entry name" value="MCP_dom_sf"/>
</dbReference>
<evidence type="ECO:0000256" key="4">
    <source>
        <dbReference type="ARBA" id="ARBA00022692"/>
    </source>
</evidence>
<evidence type="ECO:0000256" key="6">
    <source>
        <dbReference type="ARBA" id="ARBA00022989"/>
    </source>
</evidence>
<feature type="region of interest" description="Disordered" evidence="11">
    <location>
        <begin position="33"/>
        <end position="96"/>
    </location>
</feature>
<keyword evidence="14" id="KW-1185">Reference proteome</keyword>
<evidence type="ECO:0000313" key="14">
    <source>
        <dbReference type="Proteomes" id="UP000002630"/>
    </source>
</evidence>
<dbReference type="InParanoid" id="D7FS27"/>
<dbReference type="eggNOG" id="KOG0769">
    <property type="taxonomic scope" value="Eukaryota"/>
</dbReference>
<feature type="repeat" description="Solcar" evidence="9">
    <location>
        <begin position="153"/>
        <end position="235"/>
    </location>
</feature>
<evidence type="ECO:0000256" key="3">
    <source>
        <dbReference type="ARBA" id="ARBA00022448"/>
    </source>
</evidence>
<keyword evidence="5" id="KW-0677">Repeat</keyword>
<comment type="similarity">
    <text evidence="2 10">Belongs to the mitochondrial carrier (TC 2.A.29) family.</text>
</comment>
<keyword evidence="8" id="KW-0576">Peroxisome</keyword>
<evidence type="ECO:0000256" key="5">
    <source>
        <dbReference type="ARBA" id="ARBA00022737"/>
    </source>
</evidence>
<evidence type="ECO:0000256" key="8">
    <source>
        <dbReference type="ARBA" id="ARBA00023140"/>
    </source>
</evidence>
<proteinExistence type="inferred from homology"/>
<dbReference type="PANTHER" id="PTHR46650">
    <property type="entry name" value="PEROXISOMAL ADENINE NUCLEOTIDE TRANSPORTER 1"/>
    <property type="match status" value="1"/>
</dbReference>
<keyword evidence="6 12" id="KW-1133">Transmembrane helix</keyword>